<feature type="domain" description="DUF2326" evidence="2">
    <location>
        <begin position="427"/>
        <end position="567"/>
    </location>
</feature>
<evidence type="ECO:0000259" key="2">
    <source>
        <dbReference type="Pfam" id="PF10088"/>
    </source>
</evidence>
<dbReference type="Gene3D" id="3.40.50.300">
    <property type="entry name" value="P-loop containing nucleotide triphosphate hydrolases"/>
    <property type="match status" value="1"/>
</dbReference>
<dbReference type="Pfam" id="PF10088">
    <property type="entry name" value="DUF2326"/>
    <property type="match status" value="1"/>
</dbReference>
<organism evidence="3 4">
    <name type="scientific">Candidatus Methylumidiphilus alinenensis</name>
    <dbReference type="NCBI Taxonomy" id="2202197"/>
    <lineage>
        <taxon>Bacteria</taxon>
        <taxon>Pseudomonadati</taxon>
        <taxon>Pseudomonadota</taxon>
        <taxon>Gammaproteobacteria</taxon>
        <taxon>Methylococcales</taxon>
        <taxon>Candidatus Methylumidiphilus</taxon>
    </lineage>
</organism>
<comment type="caution">
    <text evidence="3">The sequence shown here is derived from an EMBL/GenBank/DDBJ whole genome shotgun (WGS) entry which is preliminary data.</text>
</comment>
<gene>
    <name evidence="3" type="ORF">DM484_13525</name>
</gene>
<proteinExistence type="predicted"/>
<dbReference type="InterPro" id="IPR027417">
    <property type="entry name" value="P-loop_NTPase"/>
</dbReference>
<sequence length="570" mass="64973">MSLVKLTRLSSNQKSFKTINFNPKGLTLIVGTSSGEENAGNSNGVGKSLALRLVHHCLGANGSKKLGDKLPEWVFRLDFEINGKPYQVERSADSKILALNQQSIKVRELQAWLNQIGVFNLSAEQKLPISFRSLVKRFARVEISDCIEPDSTAEEQPFEALVRTLFLVGLDVRLVSNKYELKKRIDSLRQAKKVWRDTPALHDLFRAGNDARIRADWLRGNLPRLQEQLNSLVVAENYHEIEKVANEKTQKLRDLNQEIEILKFRCNSIADLLIVKPDITSQELLSLYQGLEVIFKPEALRHFDVVEKFHRSVAEGRKRRLTADLIGIQSEILVKETERGKLAKDRDEIMQSLRGKTAFEEYRAVANEFAQQTQELKALEEFLEVDANIQKEELTIKEALLLDAQRAAEYLSSNPLSNLEIFYRRMTECLYPNSASGLSLENNTGENLLRYNFKVHLDGSKSDGIGHAKILCFDWLVFTHGANHTMQFLWHDNRLFAHLDPGVRGRWFSNICSELLSTEKQYIATINSENYDSMLCLLTDTEKNTLELSKVLELRGNMASQKLLGIQVDL</sequence>
<dbReference type="EMBL" id="QJPH01000325">
    <property type="protein sequence ID" value="PZN78047.1"/>
    <property type="molecule type" value="Genomic_DNA"/>
</dbReference>
<name>A0A2W4T5L8_9GAMM</name>
<evidence type="ECO:0000256" key="1">
    <source>
        <dbReference type="SAM" id="Coils"/>
    </source>
</evidence>
<dbReference type="AlphaFoldDB" id="A0A2W4T5L8"/>
<evidence type="ECO:0000313" key="3">
    <source>
        <dbReference type="EMBL" id="PZN78047.1"/>
    </source>
</evidence>
<evidence type="ECO:0000313" key="4">
    <source>
        <dbReference type="Proteomes" id="UP000249396"/>
    </source>
</evidence>
<dbReference type="InterPro" id="IPR018760">
    <property type="entry name" value="DUF2326"/>
</dbReference>
<accession>A0A2W4T5L8</accession>
<protein>
    <submittedName>
        <fullName evidence="3">DUF2326 domain-containing protein</fullName>
    </submittedName>
</protein>
<keyword evidence="1" id="KW-0175">Coiled coil</keyword>
<dbReference type="Proteomes" id="UP000249396">
    <property type="component" value="Unassembled WGS sequence"/>
</dbReference>
<reference evidence="3 4" key="1">
    <citation type="journal article" date="2018" name="Aquat. Microb. Ecol.">
        <title>Gammaproteobacterial methanotrophs dominate.</title>
        <authorList>
            <person name="Rissanen A.J."/>
            <person name="Saarenheimo J."/>
            <person name="Tiirola M."/>
            <person name="Peura S."/>
            <person name="Aalto S.L."/>
            <person name="Karvinen A."/>
            <person name="Nykanen H."/>
        </authorList>
    </citation>
    <scope>NUCLEOTIDE SEQUENCE [LARGE SCALE GENOMIC DNA]</scope>
    <source>
        <strain evidence="3">AMbin10</strain>
    </source>
</reference>
<feature type="coiled-coil region" evidence="1">
    <location>
        <begin position="238"/>
        <end position="265"/>
    </location>
</feature>